<protein>
    <recommendedName>
        <fullName evidence="5">Alpha-keto-acid decarboxylase</fullName>
    </recommendedName>
</protein>
<proteinExistence type="inferred from homology"/>
<comment type="similarity">
    <text evidence="4 11">Belongs to the TPP enzyme family.</text>
</comment>
<keyword evidence="6" id="KW-0479">Metal-binding</keyword>
<dbReference type="InterPro" id="IPR029061">
    <property type="entry name" value="THDP-binding"/>
</dbReference>
<reference evidence="15 16" key="1">
    <citation type="submission" date="2021-11" db="EMBL/GenBank/DDBJ databases">
        <title>Comparative genomics of bee honey and flower isolates.</title>
        <authorList>
            <person name="Bechtner J.D."/>
            <person name="Gallus M.K."/>
            <person name="Ehrmann M."/>
        </authorList>
    </citation>
    <scope>NUCLEOTIDE SEQUENCE [LARGE SCALE GENOMIC DNA]</scope>
    <source>
        <strain evidence="15 16">M161</strain>
    </source>
</reference>
<dbReference type="InterPro" id="IPR012110">
    <property type="entry name" value="PDC/IPDC-like"/>
</dbReference>
<evidence type="ECO:0000256" key="10">
    <source>
        <dbReference type="ARBA" id="ARBA00023239"/>
    </source>
</evidence>
<evidence type="ECO:0000256" key="3">
    <source>
        <dbReference type="ARBA" id="ARBA00002938"/>
    </source>
</evidence>
<dbReference type="PANTHER" id="PTHR43452">
    <property type="entry name" value="PYRUVATE DECARBOXYLASE"/>
    <property type="match status" value="1"/>
</dbReference>
<dbReference type="SUPFAM" id="SSF52518">
    <property type="entry name" value="Thiamin diphosphate-binding fold (THDP-binding)"/>
    <property type="match status" value="2"/>
</dbReference>
<comment type="caution">
    <text evidence="15">The sequence shown here is derived from an EMBL/GenBank/DDBJ whole genome shotgun (WGS) entry which is preliminary data.</text>
</comment>
<gene>
    <name evidence="15" type="ORF">LNP07_06625</name>
</gene>
<dbReference type="SUPFAM" id="SSF52467">
    <property type="entry name" value="DHS-like NAD/FAD-binding domain"/>
    <property type="match status" value="1"/>
</dbReference>
<evidence type="ECO:0000256" key="9">
    <source>
        <dbReference type="ARBA" id="ARBA00023052"/>
    </source>
</evidence>
<dbReference type="RefSeq" id="WP_248601914.1">
    <property type="nucleotide sequence ID" value="NZ_JAJIAO010000010.1"/>
</dbReference>
<dbReference type="EMBL" id="JAJIAO010000010">
    <property type="protein sequence ID" value="MCK8625188.1"/>
    <property type="molecule type" value="Genomic_DNA"/>
</dbReference>
<evidence type="ECO:0000256" key="2">
    <source>
        <dbReference type="ARBA" id="ARBA00001964"/>
    </source>
</evidence>
<evidence type="ECO:0000313" key="15">
    <source>
        <dbReference type="EMBL" id="MCK8625188.1"/>
    </source>
</evidence>
<evidence type="ECO:0000256" key="11">
    <source>
        <dbReference type="RuleBase" id="RU362132"/>
    </source>
</evidence>
<dbReference type="Pfam" id="PF02775">
    <property type="entry name" value="TPP_enzyme_C"/>
    <property type="match status" value="1"/>
</dbReference>
<name>A0ABT0I362_9LACO</name>
<accession>A0ABT0I362</accession>
<keyword evidence="8" id="KW-0460">Magnesium</keyword>
<evidence type="ECO:0000259" key="14">
    <source>
        <dbReference type="Pfam" id="PF02776"/>
    </source>
</evidence>
<comment type="cofactor">
    <cofactor evidence="1">
        <name>a metal cation</name>
        <dbReference type="ChEBI" id="CHEBI:25213"/>
    </cofactor>
</comment>
<keyword evidence="7" id="KW-0210">Decarboxylase</keyword>
<dbReference type="PANTHER" id="PTHR43452:SF30">
    <property type="entry name" value="PYRUVATE DECARBOXYLASE ISOZYME 1-RELATED"/>
    <property type="match status" value="1"/>
</dbReference>
<dbReference type="InterPro" id="IPR012000">
    <property type="entry name" value="Thiamin_PyroP_enz_cen_dom"/>
</dbReference>
<keyword evidence="10" id="KW-0456">Lyase</keyword>
<evidence type="ECO:0000313" key="16">
    <source>
        <dbReference type="Proteomes" id="UP001522905"/>
    </source>
</evidence>
<dbReference type="Pfam" id="PF00205">
    <property type="entry name" value="TPP_enzyme_M"/>
    <property type="match status" value="1"/>
</dbReference>
<comment type="cofactor">
    <cofactor evidence="2">
        <name>thiamine diphosphate</name>
        <dbReference type="ChEBI" id="CHEBI:58937"/>
    </cofactor>
</comment>
<feature type="domain" description="Thiamine pyrophosphate enzyme central" evidence="12">
    <location>
        <begin position="198"/>
        <end position="313"/>
    </location>
</feature>
<dbReference type="CDD" id="cd02005">
    <property type="entry name" value="TPP_PDC_IPDC"/>
    <property type="match status" value="1"/>
</dbReference>
<dbReference type="PIRSF" id="PIRSF036565">
    <property type="entry name" value="Pyruvt_ip_decrb"/>
    <property type="match status" value="1"/>
</dbReference>
<feature type="domain" description="Thiamine pyrophosphate enzyme TPP-binding" evidence="13">
    <location>
        <begin position="395"/>
        <end position="529"/>
    </location>
</feature>
<comment type="function">
    <text evidence="3">Decarboxylates branched-chain and aromatic alpha-keto acids to aldehydes.</text>
</comment>
<organism evidence="15 16">
    <name type="scientific">Apilactobacillus xinyiensis</name>
    <dbReference type="NCBI Taxonomy" id="2841032"/>
    <lineage>
        <taxon>Bacteria</taxon>
        <taxon>Bacillati</taxon>
        <taxon>Bacillota</taxon>
        <taxon>Bacilli</taxon>
        <taxon>Lactobacillales</taxon>
        <taxon>Lactobacillaceae</taxon>
        <taxon>Apilactobacillus</taxon>
    </lineage>
</organism>
<dbReference type="Pfam" id="PF02776">
    <property type="entry name" value="TPP_enzyme_N"/>
    <property type="match status" value="1"/>
</dbReference>
<dbReference type="Proteomes" id="UP001522905">
    <property type="component" value="Unassembled WGS sequence"/>
</dbReference>
<dbReference type="InterPro" id="IPR012001">
    <property type="entry name" value="Thiamin_PyroP_enz_TPP-bd_dom"/>
</dbReference>
<feature type="domain" description="Thiamine pyrophosphate enzyme N-terminal TPP-binding" evidence="14">
    <location>
        <begin position="5"/>
        <end position="111"/>
    </location>
</feature>
<evidence type="ECO:0000256" key="4">
    <source>
        <dbReference type="ARBA" id="ARBA00007812"/>
    </source>
</evidence>
<evidence type="ECO:0000259" key="12">
    <source>
        <dbReference type="Pfam" id="PF00205"/>
    </source>
</evidence>
<keyword evidence="16" id="KW-1185">Reference proteome</keyword>
<dbReference type="Gene3D" id="3.40.50.1220">
    <property type="entry name" value="TPP-binding domain"/>
    <property type="match status" value="1"/>
</dbReference>
<dbReference type="InterPro" id="IPR047213">
    <property type="entry name" value="TPP_PYR_PDC_IPDC-like"/>
</dbReference>
<dbReference type="CDD" id="cd07038">
    <property type="entry name" value="TPP_PYR_PDC_IPDC_like"/>
    <property type="match status" value="1"/>
</dbReference>
<dbReference type="InterPro" id="IPR029035">
    <property type="entry name" value="DHS-like_NAD/FAD-binding_dom"/>
</dbReference>
<evidence type="ECO:0000256" key="7">
    <source>
        <dbReference type="ARBA" id="ARBA00022793"/>
    </source>
</evidence>
<evidence type="ECO:0000259" key="13">
    <source>
        <dbReference type="Pfam" id="PF02775"/>
    </source>
</evidence>
<dbReference type="Gene3D" id="3.40.50.970">
    <property type="match status" value="2"/>
</dbReference>
<dbReference type="InterPro" id="IPR047214">
    <property type="entry name" value="TPP_PDC_IPDC"/>
</dbReference>
<evidence type="ECO:0000256" key="1">
    <source>
        <dbReference type="ARBA" id="ARBA00001920"/>
    </source>
</evidence>
<evidence type="ECO:0000256" key="6">
    <source>
        <dbReference type="ARBA" id="ARBA00022723"/>
    </source>
</evidence>
<evidence type="ECO:0000256" key="8">
    <source>
        <dbReference type="ARBA" id="ARBA00022842"/>
    </source>
</evidence>
<evidence type="ECO:0000256" key="5">
    <source>
        <dbReference type="ARBA" id="ARBA00020054"/>
    </source>
</evidence>
<dbReference type="InterPro" id="IPR011766">
    <property type="entry name" value="TPP_enzyme_TPP-bd"/>
</dbReference>
<sequence length="553" mass="60825">MSEYTVSDYLLDVIKHLGEDEIFGVPGDYNLQFLDHITHRNDMQWIGNANELNASYVADGYAREKGMATFVTTFGVGELSGINGLSGSIAEHVPVLEIVGAPTNKVQNNGALVHHTLGDHEFKRFEAAHEQLGIKVTRLNANNAINQINETLQYIYYTKKPAYMILPSDLVNMPVNPAIKANISELFVENSFNVDHAVQKLSQAIEKAKQPVIVVGHEIDRFNLGQAVESFSLNNNLPVVDLGLGKGAIDETFANFVGTYNGSISDNEINNFVKSADSIILMGTKLTDSVTGGFTQQFDPSQTITISANGSDIYGETIIGETDFVSIVKKLVDTKLNNTWDKVETPKLSQEVSARDNALTQAFYDQAMQNFIQGNNTLVAEQGTSFFGLASQPLAKGANFIGQPLWGSIGYAFPAALGSQIANPNRRTVLSTGEGSLQLTIQEFGLAFREQIKPVIFIIENSGYTVERVIHGMNESYNDVPKLRYDLIPQAFGANDDEYDFINVNTEKELINAMDKANQEIDKLVVVQVNMGMKDAPEQLMKTAKLFEQQNQG</sequence>
<keyword evidence="9 11" id="KW-0786">Thiamine pyrophosphate</keyword>